<proteinExistence type="predicted"/>
<comment type="caution">
    <text evidence="1">The sequence shown here is derived from an EMBL/GenBank/DDBJ whole genome shotgun (WGS) entry which is preliminary data.</text>
</comment>
<dbReference type="Proteomes" id="UP000821853">
    <property type="component" value="Chromosome 3"/>
</dbReference>
<accession>A0A9J6GAE5</accession>
<dbReference type="EMBL" id="JABSTR010000005">
    <property type="protein sequence ID" value="KAH9371705.1"/>
    <property type="molecule type" value="Genomic_DNA"/>
</dbReference>
<sequence length="93" mass="10660">MNNIFQYEDPDPVTLNKEFISFVKTLMVKVVLPGYAMPANAEWEQRIVHVREGGFGLLFSTVFEKSSLCDSDKVFLLKRCRKFLIACIKGVLK</sequence>
<name>A0A9J6GAE5_HAELO</name>
<evidence type="ECO:0000313" key="2">
    <source>
        <dbReference type="Proteomes" id="UP000821853"/>
    </source>
</evidence>
<gene>
    <name evidence="1" type="ORF">HPB48_016706</name>
</gene>
<keyword evidence="2" id="KW-1185">Reference proteome</keyword>
<dbReference type="AlphaFoldDB" id="A0A9J6GAE5"/>
<dbReference type="VEuPathDB" id="VectorBase:HLOH_057104"/>
<reference evidence="1 2" key="1">
    <citation type="journal article" date="2020" name="Cell">
        <title>Large-Scale Comparative Analyses of Tick Genomes Elucidate Their Genetic Diversity and Vector Capacities.</title>
        <authorList>
            <consortium name="Tick Genome and Microbiome Consortium (TIGMIC)"/>
            <person name="Jia N."/>
            <person name="Wang J."/>
            <person name="Shi W."/>
            <person name="Du L."/>
            <person name="Sun Y."/>
            <person name="Zhan W."/>
            <person name="Jiang J.F."/>
            <person name="Wang Q."/>
            <person name="Zhang B."/>
            <person name="Ji P."/>
            <person name="Bell-Sakyi L."/>
            <person name="Cui X.M."/>
            <person name="Yuan T.T."/>
            <person name="Jiang B.G."/>
            <person name="Yang W.F."/>
            <person name="Lam T.T."/>
            <person name="Chang Q.C."/>
            <person name="Ding S.J."/>
            <person name="Wang X.J."/>
            <person name="Zhu J.G."/>
            <person name="Ruan X.D."/>
            <person name="Zhao L."/>
            <person name="Wei J.T."/>
            <person name="Ye R.Z."/>
            <person name="Que T.C."/>
            <person name="Du C.H."/>
            <person name="Zhou Y.H."/>
            <person name="Cheng J.X."/>
            <person name="Dai P.F."/>
            <person name="Guo W.B."/>
            <person name="Han X.H."/>
            <person name="Huang E.J."/>
            <person name="Li L.F."/>
            <person name="Wei W."/>
            <person name="Gao Y.C."/>
            <person name="Liu J.Z."/>
            <person name="Shao H.Z."/>
            <person name="Wang X."/>
            <person name="Wang C.C."/>
            <person name="Yang T.C."/>
            <person name="Huo Q.B."/>
            <person name="Li W."/>
            <person name="Chen H.Y."/>
            <person name="Chen S.E."/>
            <person name="Zhou L.G."/>
            <person name="Ni X.B."/>
            <person name="Tian J.H."/>
            <person name="Sheng Y."/>
            <person name="Liu T."/>
            <person name="Pan Y.S."/>
            <person name="Xia L.Y."/>
            <person name="Li J."/>
            <person name="Zhao F."/>
            <person name="Cao W.C."/>
        </authorList>
    </citation>
    <scope>NUCLEOTIDE SEQUENCE [LARGE SCALE GENOMIC DNA]</scope>
    <source>
        <strain evidence="1">HaeL-2018</strain>
    </source>
</reference>
<evidence type="ECO:0000313" key="1">
    <source>
        <dbReference type="EMBL" id="KAH9371705.1"/>
    </source>
</evidence>
<protein>
    <submittedName>
        <fullName evidence="1">Uncharacterized protein</fullName>
    </submittedName>
</protein>
<organism evidence="1 2">
    <name type="scientific">Haemaphysalis longicornis</name>
    <name type="common">Bush tick</name>
    <dbReference type="NCBI Taxonomy" id="44386"/>
    <lineage>
        <taxon>Eukaryota</taxon>
        <taxon>Metazoa</taxon>
        <taxon>Ecdysozoa</taxon>
        <taxon>Arthropoda</taxon>
        <taxon>Chelicerata</taxon>
        <taxon>Arachnida</taxon>
        <taxon>Acari</taxon>
        <taxon>Parasitiformes</taxon>
        <taxon>Ixodida</taxon>
        <taxon>Ixodoidea</taxon>
        <taxon>Ixodidae</taxon>
        <taxon>Haemaphysalinae</taxon>
        <taxon>Haemaphysalis</taxon>
    </lineage>
</organism>